<reference evidence="1" key="1">
    <citation type="journal article" date="2020" name="Stud. Mycol.">
        <title>101 Dothideomycetes genomes: a test case for predicting lifestyles and emergence of pathogens.</title>
        <authorList>
            <person name="Haridas S."/>
            <person name="Albert R."/>
            <person name="Binder M."/>
            <person name="Bloem J."/>
            <person name="Labutti K."/>
            <person name="Salamov A."/>
            <person name="Andreopoulos B."/>
            <person name="Baker S."/>
            <person name="Barry K."/>
            <person name="Bills G."/>
            <person name="Bluhm B."/>
            <person name="Cannon C."/>
            <person name="Castanera R."/>
            <person name="Culley D."/>
            <person name="Daum C."/>
            <person name="Ezra D."/>
            <person name="Gonzalez J."/>
            <person name="Henrissat B."/>
            <person name="Kuo A."/>
            <person name="Liang C."/>
            <person name="Lipzen A."/>
            <person name="Lutzoni F."/>
            <person name="Magnuson J."/>
            <person name="Mondo S."/>
            <person name="Nolan M."/>
            <person name="Ohm R."/>
            <person name="Pangilinan J."/>
            <person name="Park H.-J."/>
            <person name="Ramirez L."/>
            <person name="Alfaro M."/>
            <person name="Sun H."/>
            <person name="Tritt A."/>
            <person name="Yoshinaga Y."/>
            <person name="Zwiers L.-H."/>
            <person name="Turgeon B."/>
            <person name="Goodwin S."/>
            <person name="Spatafora J."/>
            <person name="Crous P."/>
            <person name="Grigoriev I."/>
        </authorList>
    </citation>
    <scope>NUCLEOTIDE SEQUENCE</scope>
    <source>
        <strain evidence="1">CBS 279.74</strain>
    </source>
</reference>
<accession>A0A6G1K810</accession>
<proteinExistence type="predicted"/>
<organism evidence="1 2">
    <name type="scientific">Pleomassaria siparia CBS 279.74</name>
    <dbReference type="NCBI Taxonomy" id="1314801"/>
    <lineage>
        <taxon>Eukaryota</taxon>
        <taxon>Fungi</taxon>
        <taxon>Dikarya</taxon>
        <taxon>Ascomycota</taxon>
        <taxon>Pezizomycotina</taxon>
        <taxon>Dothideomycetes</taxon>
        <taxon>Pleosporomycetidae</taxon>
        <taxon>Pleosporales</taxon>
        <taxon>Pleomassariaceae</taxon>
        <taxon>Pleomassaria</taxon>
    </lineage>
</organism>
<gene>
    <name evidence="1" type="ORF">K504DRAFT_455839</name>
</gene>
<evidence type="ECO:0000313" key="2">
    <source>
        <dbReference type="Proteomes" id="UP000799428"/>
    </source>
</evidence>
<keyword evidence="2" id="KW-1185">Reference proteome</keyword>
<name>A0A6G1K810_9PLEO</name>
<sequence>MLFKDSKNHLALQPSEVAFDPRVAPSLPPPQTAPICSLPIELVQEIRSYLPNPDVASFCLSTRQIYYAVGTGQLSTFLSSSPNKYSRGTKIERRKNMEILERAFPSHWYCAWCDKFHAQDKEGGPKEADKETERACAKCNSFLHGGEGQGYVLRHHHVRLAINHEVWGPEYGIPLSAFRYYNSMATVKVLKRDVEVSLWCDARVRGGRLILAATFKMWIPQTIMSDPKWLDSVWPQLPQIVVGHRDSHHGHSGLRTTLKDDKLRNKMQLCSVCATDFVVERMVGIKQSDGSYNNIVLIHVWRDLGDGRSPFEASWRAHGEIGESLPGFGGDVVRLTNFQAGDFKQAWHTEGPLTKSLVDGKMAWEEVDK</sequence>
<evidence type="ECO:0008006" key="3">
    <source>
        <dbReference type="Google" id="ProtNLM"/>
    </source>
</evidence>
<dbReference type="OrthoDB" id="3766406at2759"/>
<dbReference type="AlphaFoldDB" id="A0A6G1K810"/>
<dbReference type="EMBL" id="MU005771">
    <property type="protein sequence ID" value="KAF2708910.1"/>
    <property type="molecule type" value="Genomic_DNA"/>
</dbReference>
<dbReference type="Proteomes" id="UP000799428">
    <property type="component" value="Unassembled WGS sequence"/>
</dbReference>
<protein>
    <recommendedName>
        <fullName evidence="3">F-box domain-containing protein</fullName>
    </recommendedName>
</protein>
<evidence type="ECO:0000313" key="1">
    <source>
        <dbReference type="EMBL" id="KAF2708910.1"/>
    </source>
</evidence>